<keyword evidence="3" id="KW-0862">Zinc</keyword>
<organism evidence="7 8">
    <name type="scientific">Hanseniaspora guilliermondii</name>
    <dbReference type="NCBI Taxonomy" id="56406"/>
    <lineage>
        <taxon>Eukaryota</taxon>
        <taxon>Fungi</taxon>
        <taxon>Dikarya</taxon>
        <taxon>Ascomycota</taxon>
        <taxon>Saccharomycotina</taxon>
        <taxon>Saccharomycetes</taxon>
        <taxon>Saccharomycodales</taxon>
        <taxon>Saccharomycodaceae</taxon>
        <taxon>Hanseniaspora</taxon>
    </lineage>
</organism>
<dbReference type="InterPro" id="IPR036420">
    <property type="entry name" value="BRCT_dom_sf"/>
</dbReference>
<dbReference type="InterPro" id="IPR006572">
    <property type="entry name" value="Znf_DBF"/>
</dbReference>
<feature type="region of interest" description="Disordered" evidence="5">
    <location>
        <begin position="216"/>
        <end position="235"/>
    </location>
</feature>
<name>A0A1L0D0M9_9ASCO</name>
<keyword evidence="1" id="KW-0479">Metal-binding</keyword>
<evidence type="ECO:0000259" key="6">
    <source>
        <dbReference type="PROSITE" id="PS51265"/>
    </source>
</evidence>
<dbReference type="Gene3D" id="3.40.50.10190">
    <property type="entry name" value="BRCT domain"/>
    <property type="match status" value="1"/>
</dbReference>
<proteinExistence type="predicted"/>
<dbReference type="GO" id="GO:0005634">
    <property type="term" value="C:nucleus"/>
    <property type="evidence" value="ECO:0007669"/>
    <property type="project" value="UniProtKB-ARBA"/>
</dbReference>
<dbReference type="Pfam" id="PF07535">
    <property type="entry name" value="zf-DBF"/>
    <property type="match status" value="1"/>
</dbReference>
<evidence type="ECO:0000256" key="1">
    <source>
        <dbReference type="ARBA" id="ARBA00022723"/>
    </source>
</evidence>
<dbReference type="InterPro" id="IPR038545">
    <property type="entry name" value="Znf_DBF_sf"/>
</dbReference>
<dbReference type="SMART" id="SM00586">
    <property type="entry name" value="ZnF_DBF"/>
    <property type="match status" value="1"/>
</dbReference>
<feature type="compositionally biased region" description="Polar residues" evidence="5">
    <location>
        <begin position="758"/>
        <end position="776"/>
    </location>
</feature>
<dbReference type="GO" id="GO:0003676">
    <property type="term" value="F:nucleic acid binding"/>
    <property type="evidence" value="ECO:0007669"/>
    <property type="project" value="InterPro"/>
</dbReference>
<protein>
    <recommendedName>
        <fullName evidence="6">DBF4-type domain-containing protein</fullName>
    </recommendedName>
</protein>
<feature type="region of interest" description="Disordered" evidence="5">
    <location>
        <begin position="1"/>
        <end position="96"/>
    </location>
</feature>
<evidence type="ECO:0000313" key="8">
    <source>
        <dbReference type="Proteomes" id="UP000183365"/>
    </source>
</evidence>
<feature type="compositionally biased region" description="Acidic residues" evidence="5">
    <location>
        <begin position="87"/>
        <end position="96"/>
    </location>
</feature>
<evidence type="ECO:0000256" key="2">
    <source>
        <dbReference type="ARBA" id="ARBA00022771"/>
    </source>
</evidence>
<reference evidence="8" key="1">
    <citation type="submission" date="2016-11" db="EMBL/GenBank/DDBJ databases">
        <authorList>
            <person name="Guldener U."/>
        </authorList>
    </citation>
    <scope>NUCLEOTIDE SEQUENCE [LARGE SCALE GENOMIC DNA]</scope>
</reference>
<dbReference type="EMBL" id="FQNF01000059">
    <property type="protein sequence ID" value="SGZ40679.1"/>
    <property type="molecule type" value="Genomic_DNA"/>
</dbReference>
<evidence type="ECO:0000256" key="5">
    <source>
        <dbReference type="SAM" id="MobiDB-lite"/>
    </source>
</evidence>
<dbReference type="AlphaFoldDB" id="A0A1L0D0M9"/>
<accession>A0A1L0D0M9</accession>
<feature type="domain" description="DBF4-type" evidence="6">
    <location>
        <begin position="861"/>
        <end position="909"/>
    </location>
</feature>
<keyword evidence="2 4" id="KW-0863">Zinc-finger</keyword>
<dbReference type="GO" id="GO:0008270">
    <property type="term" value="F:zinc ion binding"/>
    <property type="evidence" value="ECO:0007669"/>
    <property type="project" value="UniProtKB-KW"/>
</dbReference>
<keyword evidence="8" id="KW-1185">Reference proteome</keyword>
<feature type="compositionally biased region" description="Basic residues" evidence="5">
    <location>
        <begin position="31"/>
        <end position="41"/>
    </location>
</feature>
<feature type="compositionally biased region" description="Polar residues" evidence="5">
    <location>
        <begin position="1"/>
        <end position="15"/>
    </location>
</feature>
<evidence type="ECO:0000256" key="3">
    <source>
        <dbReference type="ARBA" id="ARBA00022833"/>
    </source>
</evidence>
<gene>
    <name evidence="7" type="ORF">HGUI_02879</name>
</gene>
<evidence type="ECO:0000256" key="4">
    <source>
        <dbReference type="PROSITE-ProRule" id="PRU00600"/>
    </source>
</evidence>
<evidence type="ECO:0000313" key="7">
    <source>
        <dbReference type="EMBL" id="SGZ40679.1"/>
    </source>
</evidence>
<dbReference type="OrthoDB" id="3973118at2759"/>
<dbReference type="Proteomes" id="UP000183365">
    <property type="component" value="Unassembled WGS sequence"/>
</dbReference>
<sequence length="909" mass="105994">MYIDQQSLIQKQLDSLSKDDDYSPTKSSSSPKRKYKPRLKKTPSPLKSSSNIKNQANLNERQPSFTQSIIGKPYVPSDATDSQRTDDVDDDDHDSDDEYYMKTHLSTLNKPLTNQVNKSTKPPILNDTSKVGIIKDNIERKCFETPIKAEESTEDEQDEQLELLKMKEIEMLRIHDERQRREAALERQRKIKDQIVKKAELEQLNKTKTIIISNTNKGDIKPSTQNKSLDSKEKENYQEIITPDKLEVKKAEKRPMLGQNTLNDLNKFMKRKSSETYEERVDLKIKKQITNFGSSENNNDFFGVKRKINDKEIIGMPDLKRTRSIDGAKLRSKNFIMPLQRPSLKESALKEIPIRNKLESRVVSKVVTLTKREPVSKPKVVTTSQSSTQGDSERWKNSWRQVLAENKTITVIRDISQKMSYNEEKLLSVVQAGFLSLGSTISPELSERTFILVIGSEANEVQCLKMKEIINQAQRRGCKVWNLQKSRRFFKHLDIEVEEMEKDYEMMRYIDYAKYKKKMTLRAPEPLVVEGKGSQVNKLNEYLTMESKIGNLDRDITAKREDYHYFADEKPHIYVYYKSQQFAPIISMEWRCPINEDDIFKDKLDLDALPYPAVKYSYNGRSPFARRDKEEIMYQRAFKLNRRGKEPIHILRYSDPNQKTVTKNLIKHRYEKDLLREDYALMIRRLYSESSIPNPNNNIYFFDTYYDKETDLWIPYNNTLSKMYFDIDAYEEKKNLSMTMKHHNESFNTSGNITLQSQLPEKPQQWKNGTQSPSKDGTTKYEEVENITQRPVLQRVNTQHMSEMKASGVLVGTNMGTGTGNGLQPVKNSVISAQMKVLQKRQLVLQKQMALQKQQQKKDDGKSKNGYCEGCRVKYDDYDKHIKSEKHVNYKNDDRNFSGIDELIRMISV</sequence>
<dbReference type="Pfam" id="PF08630">
    <property type="entry name" value="Dfp1_Him1_M"/>
    <property type="match status" value="1"/>
</dbReference>
<feature type="compositionally biased region" description="Polar residues" evidence="5">
    <location>
        <begin position="216"/>
        <end position="228"/>
    </location>
</feature>
<dbReference type="VEuPathDB" id="FungiDB:HGUI_02879"/>
<feature type="region of interest" description="Disordered" evidence="5">
    <location>
        <begin position="758"/>
        <end position="782"/>
    </location>
</feature>
<dbReference type="InterPro" id="IPR013939">
    <property type="entry name" value="Regulatory_Dfp1/Him1"/>
</dbReference>
<dbReference type="PROSITE" id="PS51265">
    <property type="entry name" value="ZF_DBF4"/>
    <property type="match status" value="1"/>
</dbReference>
<dbReference type="Gene3D" id="6.10.250.3410">
    <property type="entry name" value="DBF zinc finger"/>
    <property type="match status" value="1"/>
</dbReference>
<feature type="compositionally biased region" description="Polar residues" evidence="5">
    <location>
        <begin position="51"/>
        <end position="69"/>
    </location>
</feature>
<dbReference type="FunFam" id="6.10.250.3410:FF:000001">
    <property type="entry name" value="Protein DBF4 homolog A"/>
    <property type="match status" value="1"/>
</dbReference>